<dbReference type="SUPFAM" id="SSF109604">
    <property type="entry name" value="HD-domain/PDEase-like"/>
    <property type="match status" value="1"/>
</dbReference>
<dbReference type="RefSeq" id="WP_057745853.1">
    <property type="nucleotide sequence ID" value="NZ_BJLU01000002.1"/>
</dbReference>
<dbReference type="InterPro" id="IPR051094">
    <property type="entry name" value="Diverse_Catalytic_Enzymes"/>
</dbReference>
<dbReference type="InterPro" id="IPR003607">
    <property type="entry name" value="HD/PDEase_dom"/>
</dbReference>
<protein>
    <recommendedName>
        <fullName evidence="1">bis(5'-nucleosyl)-tetraphosphatase (symmetrical)</fullName>
        <ecNumber evidence="1">3.6.1.41</ecNumber>
    </recommendedName>
</protein>
<dbReference type="InterPro" id="IPR005249">
    <property type="entry name" value="YqeK"/>
</dbReference>
<evidence type="ECO:0000256" key="6">
    <source>
        <dbReference type="ARBA" id="ARBA00049417"/>
    </source>
</evidence>
<evidence type="ECO:0000256" key="2">
    <source>
        <dbReference type="ARBA" id="ARBA00022723"/>
    </source>
</evidence>
<dbReference type="NCBIfam" id="TIGR00488">
    <property type="entry name" value="bis(5'-nucleosyl)-tetraphosphatase (symmetrical) YqeK"/>
    <property type="match status" value="1"/>
</dbReference>
<dbReference type="PANTHER" id="PTHR35795">
    <property type="entry name" value="SLR1885 PROTEIN"/>
    <property type="match status" value="1"/>
</dbReference>
<dbReference type="GO" id="GO:0046872">
    <property type="term" value="F:metal ion binding"/>
    <property type="evidence" value="ECO:0007669"/>
    <property type="project" value="UniProtKB-KW"/>
</dbReference>
<evidence type="ECO:0000256" key="5">
    <source>
        <dbReference type="ARBA" id="ARBA00023004"/>
    </source>
</evidence>
<dbReference type="Proteomes" id="UP000051992">
    <property type="component" value="Unassembled WGS sequence"/>
</dbReference>
<dbReference type="Pfam" id="PF01966">
    <property type="entry name" value="HD"/>
    <property type="match status" value="1"/>
</dbReference>
<dbReference type="OrthoDB" id="9782134at2"/>
<evidence type="ECO:0000256" key="4">
    <source>
        <dbReference type="ARBA" id="ARBA00022801"/>
    </source>
</evidence>
<dbReference type="CDD" id="cd00077">
    <property type="entry name" value="HDc"/>
    <property type="match status" value="1"/>
</dbReference>
<gene>
    <name evidence="8" type="ORF">IV50_GL000976</name>
</gene>
<dbReference type="SMART" id="SM00471">
    <property type="entry name" value="HDc"/>
    <property type="match status" value="1"/>
</dbReference>
<evidence type="ECO:0000256" key="3">
    <source>
        <dbReference type="ARBA" id="ARBA00022741"/>
    </source>
</evidence>
<dbReference type="PANTHER" id="PTHR35795:SF1">
    <property type="entry name" value="BIS(5'-NUCLEOSYL)-TETRAPHOSPHATASE, SYMMETRICAL"/>
    <property type="match status" value="1"/>
</dbReference>
<evidence type="ECO:0000313" key="9">
    <source>
        <dbReference type="Proteomes" id="UP000051992"/>
    </source>
</evidence>
<proteinExistence type="predicted"/>
<accession>A0A0R2H143</accession>
<evidence type="ECO:0000256" key="1">
    <source>
        <dbReference type="ARBA" id="ARBA00012506"/>
    </source>
</evidence>
<name>A0A0R2H143_WEIVI</name>
<dbReference type="GO" id="GO:0008803">
    <property type="term" value="F:bis(5'-nucleosyl)-tetraphosphatase (symmetrical) activity"/>
    <property type="evidence" value="ECO:0007669"/>
    <property type="project" value="UniProtKB-EC"/>
</dbReference>
<dbReference type="GO" id="GO:0000166">
    <property type="term" value="F:nucleotide binding"/>
    <property type="evidence" value="ECO:0007669"/>
    <property type="project" value="UniProtKB-KW"/>
</dbReference>
<dbReference type="InterPro" id="IPR006674">
    <property type="entry name" value="HD_domain"/>
</dbReference>
<keyword evidence="2" id="KW-0479">Metal-binding</keyword>
<dbReference type="Gene3D" id="1.10.3210.10">
    <property type="entry name" value="Hypothetical protein af1432"/>
    <property type="match status" value="1"/>
</dbReference>
<dbReference type="PATRIC" id="fig|1629.5.peg.983"/>
<evidence type="ECO:0000259" key="7">
    <source>
        <dbReference type="SMART" id="SM00471"/>
    </source>
</evidence>
<keyword evidence="5" id="KW-0408">Iron</keyword>
<dbReference type="AlphaFoldDB" id="A0A0R2H143"/>
<feature type="domain" description="HD/PDEase" evidence="7">
    <location>
        <begin position="30"/>
        <end position="157"/>
    </location>
</feature>
<comment type="catalytic activity">
    <reaction evidence="6">
        <text>P(1),P(4)-bis(5'-adenosyl) tetraphosphate + H2O = 2 ADP + 2 H(+)</text>
        <dbReference type="Rhea" id="RHEA:24252"/>
        <dbReference type="ChEBI" id="CHEBI:15377"/>
        <dbReference type="ChEBI" id="CHEBI:15378"/>
        <dbReference type="ChEBI" id="CHEBI:58141"/>
        <dbReference type="ChEBI" id="CHEBI:456216"/>
        <dbReference type="EC" id="3.6.1.41"/>
    </reaction>
</comment>
<evidence type="ECO:0000313" key="8">
    <source>
        <dbReference type="EMBL" id="KRN46691.1"/>
    </source>
</evidence>
<keyword evidence="9" id="KW-1185">Reference proteome</keyword>
<keyword evidence="4 8" id="KW-0378">Hydrolase</keyword>
<dbReference type="EMBL" id="JQBM01000002">
    <property type="protein sequence ID" value="KRN46691.1"/>
    <property type="molecule type" value="Genomic_DNA"/>
</dbReference>
<organism evidence="8 9">
    <name type="scientific">Weissella viridescens</name>
    <name type="common">Lactobacillus viridescens</name>
    <dbReference type="NCBI Taxonomy" id="1629"/>
    <lineage>
        <taxon>Bacteria</taxon>
        <taxon>Bacillati</taxon>
        <taxon>Bacillota</taxon>
        <taxon>Bacilli</taxon>
        <taxon>Lactobacillales</taxon>
        <taxon>Lactobacillaceae</taxon>
        <taxon>Weissella</taxon>
    </lineage>
</organism>
<keyword evidence="3" id="KW-0547">Nucleotide-binding</keyword>
<comment type="caution">
    <text evidence="8">The sequence shown here is derived from an EMBL/GenBank/DDBJ whole genome shotgun (WGS) entry which is preliminary data.</text>
</comment>
<sequence>MTDTINFPVYTDKYFSGTREDLIKLVEAQVSTYRFEHILRVEKMALQLAEKWQVNPEKASIAALTHDYAKERSDADFLAVIDAKHLDPDLKSWGNYLWHGVVGAEMVHDELAISDQDILDAIRQHTTGAAYMTTLSQIIYMADYVEAGRDFPGVTEVRQLAFDDLAASVGWQTRHTLEFLLQKQGPIYPGTMTTYNEWSTK</sequence>
<dbReference type="EC" id="3.6.1.41" evidence="1"/>
<reference evidence="8 9" key="1">
    <citation type="journal article" date="2015" name="Genome Announc.">
        <title>Expanding the biotechnology potential of lactobacilli through comparative genomics of 213 strains and associated genera.</title>
        <authorList>
            <person name="Sun Z."/>
            <person name="Harris H.M."/>
            <person name="McCann A."/>
            <person name="Guo C."/>
            <person name="Argimon S."/>
            <person name="Zhang W."/>
            <person name="Yang X."/>
            <person name="Jeffery I.B."/>
            <person name="Cooney J.C."/>
            <person name="Kagawa T.F."/>
            <person name="Liu W."/>
            <person name="Song Y."/>
            <person name="Salvetti E."/>
            <person name="Wrobel A."/>
            <person name="Rasinkangas P."/>
            <person name="Parkhill J."/>
            <person name="Rea M.C."/>
            <person name="O'Sullivan O."/>
            <person name="Ritari J."/>
            <person name="Douillard F.P."/>
            <person name="Paul Ross R."/>
            <person name="Yang R."/>
            <person name="Briner A.E."/>
            <person name="Felis G.E."/>
            <person name="de Vos W.M."/>
            <person name="Barrangou R."/>
            <person name="Klaenhammer T.R."/>
            <person name="Caufield P.W."/>
            <person name="Cui Y."/>
            <person name="Zhang H."/>
            <person name="O'Toole P.W."/>
        </authorList>
    </citation>
    <scope>NUCLEOTIDE SEQUENCE [LARGE SCALE GENOMIC DNA]</scope>
    <source>
        <strain evidence="8 9">DSM 20410</strain>
    </source>
</reference>